<dbReference type="PANTHER" id="PTHR34512">
    <property type="entry name" value="CELL SURFACE PROTEIN"/>
    <property type="match status" value="1"/>
</dbReference>
<keyword evidence="4" id="KW-0564">Palmitate</keyword>
<dbReference type="SUPFAM" id="SSF50998">
    <property type="entry name" value="Quinoprotein alcohol dehydrogenase-like"/>
    <property type="match status" value="1"/>
</dbReference>
<dbReference type="GO" id="GO:0009279">
    <property type="term" value="C:cell outer membrane"/>
    <property type="evidence" value="ECO:0007669"/>
    <property type="project" value="UniProtKB-SubCell"/>
</dbReference>
<dbReference type="GO" id="GO:0043165">
    <property type="term" value="P:Gram-negative-bacterium-type cell outer membrane assembly"/>
    <property type="evidence" value="ECO:0007669"/>
    <property type="project" value="UniProtKB-UniRule"/>
</dbReference>
<dbReference type="GO" id="GO:0051205">
    <property type="term" value="P:protein insertion into membrane"/>
    <property type="evidence" value="ECO:0007669"/>
    <property type="project" value="UniProtKB-UniRule"/>
</dbReference>
<evidence type="ECO:0000256" key="1">
    <source>
        <dbReference type="ARBA" id="ARBA00022729"/>
    </source>
</evidence>
<feature type="domain" description="Pyrrolo-quinoline quinone repeat" evidence="6">
    <location>
        <begin position="117"/>
        <end position="342"/>
    </location>
</feature>
<dbReference type="PROSITE" id="PS51257">
    <property type="entry name" value="PROKAR_LIPOPROTEIN"/>
    <property type="match status" value="1"/>
</dbReference>
<keyword evidence="3 4" id="KW-0998">Cell outer membrane</keyword>
<name>A0A4R6US75_9GAMM</name>
<dbReference type="Pfam" id="PF13360">
    <property type="entry name" value="PQQ_2"/>
    <property type="match status" value="1"/>
</dbReference>
<keyword evidence="8" id="KW-1185">Reference proteome</keyword>
<dbReference type="Gene3D" id="2.130.10.10">
    <property type="entry name" value="YVTN repeat-like/Quinoprotein amine dehydrogenase"/>
    <property type="match status" value="1"/>
</dbReference>
<reference evidence="7 8" key="1">
    <citation type="submission" date="2019-03" db="EMBL/GenBank/DDBJ databases">
        <title>Genomic Encyclopedia of Type Strains, Phase IV (KMG-IV): sequencing the most valuable type-strain genomes for metagenomic binning, comparative biology and taxonomic classification.</title>
        <authorList>
            <person name="Goeker M."/>
        </authorList>
    </citation>
    <scope>NUCLEOTIDE SEQUENCE [LARGE SCALE GENOMIC DNA]</scope>
    <source>
        <strain evidence="7 8">DSM 103792</strain>
    </source>
</reference>
<dbReference type="PANTHER" id="PTHR34512:SF30">
    <property type="entry name" value="OUTER MEMBRANE PROTEIN ASSEMBLY FACTOR BAMB"/>
    <property type="match status" value="1"/>
</dbReference>
<keyword evidence="1 4" id="KW-0732">Signal</keyword>
<comment type="function">
    <text evidence="4">Part of the outer membrane protein assembly complex, which is involved in assembly and insertion of beta-barrel proteins into the outer membrane.</text>
</comment>
<proteinExistence type="inferred from homology"/>
<feature type="signal peptide" evidence="5">
    <location>
        <begin position="1"/>
        <end position="29"/>
    </location>
</feature>
<keyword evidence="2 4" id="KW-0472">Membrane</keyword>
<dbReference type="EMBL" id="SNYM01000008">
    <property type="protein sequence ID" value="TDQ48165.1"/>
    <property type="molecule type" value="Genomic_DNA"/>
</dbReference>
<evidence type="ECO:0000313" key="8">
    <source>
        <dbReference type="Proteomes" id="UP000295375"/>
    </source>
</evidence>
<dbReference type="Proteomes" id="UP000295375">
    <property type="component" value="Unassembled WGS sequence"/>
</dbReference>
<dbReference type="NCBIfam" id="TIGR03300">
    <property type="entry name" value="assembly_YfgL"/>
    <property type="match status" value="1"/>
</dbReference>
<evidence type="ECO:0000259" key="6">
    <source>
        <dbReference type="Pfam" id="PF13360"/>
    </source>
</evidence>
<gene>
    <name evidence="4" type="primary">bamB</name>
    <name evidence="7" type="ORF">EV696_108145</name>
</gene>
<dbReference type="InterPro" id="IPR002372">
    <property type="entry name" value="PQQ_rpt_dom"/>
</dbReference>
<dbReference type="InterPro" id="IPR018391">
    <property type="entry name" value="PQQ_b-propeller_rpt"/>
</dbReference>
<evidence type="ECO:0000313" key="7">
    <source>
        <dbReference type="EMBL" id="TDQ48165.1"/>
    </source>
</evidence>
<dbReference type="HAMAP" id="MF_00923">
    <property type="entry name" value="OM_assembly_BamB"/>
    <property type="match status" value="1"/>
</dbReference>
<evidence type="ECO:0000256" key="5">
    <source>
        <dbReference type="SAM" id="SignalP"/>
    </source>
</evidence>
<evidence type="ECO:0000256" key="4">
    <source>
        <dbReference type="HAMAP-Rule" id="MF_00923"/>
    </source>
</evidence>
<dbReference type="InterPro" id="IPR011047">
    <property type="entry name" value="Quinoprotein_ADH-like_sf"/>
</dbReference>
<dbReference type="InterPro" id="IPR017687">
    <property type="entry name" value="BamB"/>
</dbReference>
<keyword evidence="4" id="KW-0449">Lipoprotein</keyword>
<protein>
    <recommendedName>
        <fullName evidence="4">Outer membrane protein assembly factor BamB</fullName>
    </recommendedName>
</protein>
<comment type="similarity">
    <text evidence="4">Belongs to the BamB family.</text>
</comment>
<accession>A0A4R6US75</accession>
<comment type="subcellular location">
    <subcellularLocation>
        <location evidence="4">Cell outer membrane</location>
        <topology evidence="4">Lipid-anchor</topology>
    </subcellularLocation>
</comment>
<comment type="caution">
    <text evidence="7">The sequence shown here is derived from an EMBL/GenBank/DDBJ whole genome shotgun (WGS) entry which is preliminary data.</text>
</comment>
<dbReference type="InterPro" id="IPR015943">
    <property type="entry name" value="WD40/YVTN_repeat-like_dom_sf"/>
</dbReference>
<organism evidence="7 8">
    <name type="scientific">Permianibacter aggregans</name>
    <dbReference type="NCBI Taxonomy" id="1510150"/>
    <lineage>
        <taxon>Bacteria</taxon>
        <taxon>Pseudomonadati</taxon>
        <taxon>Pseudomonadota</taxon>
        <taxon>Gammaproteobacteria</taxon>
        <taxon>Pseudomonadales</taxon>
        <taxon>Pseudomonadaceae</taxon>
        <taxon>Permianibacter</taxon>
    </lineage>
</organism>
<evidence type="ECO:0000256" key="3">
    <source>
        <dbReference type="ARBA" id="ARBA00023237"/>
    </source>
</evidence>
<feature type="chain" id="PRO_5021050713" description="Outer membrane protein assembly factor BamB" evidence="5">
    <location>
        <begin position="30"/>
        <end position="441"/>
    </location>
</feature>
<dbReference type="OrthoDB" id="5173551at2"/>
<dbReference type="AlphaFoldDB" id="A0A4R6US75"/>
<dbReference type="SMART" id="SM00564">
    <property type="entry name" value="PQQ"/>
    <property type="match status" value="7"/>
</dbReference>
<evidence type="ECO:0000256" key="2">
    <source>
        <dbReference type="ARBA" id="ARBA00023136"/>
    </source>
</evidence>
<sequence length="441" mass="48094">MFERDKKSMKLSFRAAGLAALLVVTVSCSTDEDAIVVSPVPAFSPSFEPDVLWTYQVDTTAWEATSNGLGAAWRAIWPWSGSPGKDRPLDIQTPAQLQPVLYQDKLYVGNGRGLMVALDKEGNEHWRHWQGVHASGGFSAGLNLIAYGTLNGEVIALNAETGEELWRNLVSSEVIAPPTVGEGKVVVRTIDGRLFALDATSGERLWQADRNVPLLTQRGTSAPVLVGGIVIAGFDNGKVAAFRAENGQQLWEKRIGQPTGRSEIERIADVDSTPVIYGTSMYAASFNGSVVAIDLRNGETQWQRELSTYQNVAVDLQTLVVSTARGHVTAIDRQSGYVVWTQKDLENRRLSAPAIIGDYIVVADFEGQVYWLNRTDGKFVSRYKIGGAGKGESTQYVGKHTRTVKLDDSASENPLQAPPLVFDGLVLLYDSDDKLTLLKLP</sequence>
<comment type="subunit">
    <text evidence="4">Part of the Bam complex.</text>
</comment>